<feature type="compositionally biased region" description="Acidic residues" evidence="1">
    <location>
        <begin position="210"/>
        <end position="219"/>
    </location>
</feature>
<dbReference type="OrthoDB" id="7873042at2759"/>
<feature type="region of interest" description="Disordered" evidence="1">
    <location>
        <begin position="190"/>
        <end position="219"/>
    </location>
</feature>
<evidence type="ECO:0000313" key="3">
    <source>
        <dbReference type="EMBL" id="CTQ86633.1"/>
    </source>
</evidence>
<dbReference type="AGR" id="WB:WBGene00022785"/>
<evidence type="ECO:0000256" key="1">
    <source>
        <dbReference type="SAM" id="MobiDB-lite"/>
    </source>
</evidence>
<evidence type="ECO:0000259" key="2">
    <source>
        <dbReference type="Pfam" id="PF05605"/>
    </source>
</evidence>
<protein>
    <submittedName>
        <fullName evidence="3">Drought induced 19 protein type zinc-binding domain-containing protein</fullName>
    </submittedName>
</protein>
<dbReference type="AlphaFoldDB" id="A0A0K3AS04"/>
<reference evidence="3 4" key="1">
    <citation type="journal article" date="1998" name="Science">
        <title>Genome sequence of the nematode C. elegans: a platform for investigating biology.</title>
        <authorList>
            <consortium name="The C. elegans sequencing consortium"/>
            <person name="Sulson J.E."/>
            <person name="Waterston R."/>
        </authorList>
    </citation>
    <scope>NUCLEOTIDE SEQUENCE [LARGE SCALE GENOMIC DNA]</scope>
    <source>
        <strain evidence="3 4">Bristol N2</strain>
    </source>
</reference>
<keyword evidence="6" id="KW-1267">Proteomics identification</keyword>
<dbReference type="CTD" id="176095"/>
<proteinExistence type="evidence at protein level"/>
<feature type="compositionally biased region" description="Acidic residues" evidence="1">
    <location>
        <begin position="443"/>
        <end position="476"/>
    </location>
</feature>
<organism evidence="3 4">
    <name type="scientific">Caenorhabditis elegans</name>
    <dbReference type="NCBI Taxonomy" id="6239"/>
    <lineage>
        <taxon>Eukaryota</taxon>
        <taxon>Metazoa</taxon>
        <taxon>Ecdysozoa</taxon>
        <taxon>Nematoda</taxon>
        <taxon>Chromadorea</taxon>
        <taxon>Rhabditida</taxon>
        <taxon>Rhabditina</taxon>
        <taxon>Rhabditomorpha</taxon>
        <taxon>Rhabditoidea</taxon>
        <taxon>Rhabditidae</taxon>
        <taxon>Peloderinae</taxon>
        <taxon>Caenorhabditis</taxon>
    </lineage>
</organism>
<dbReference type="GeneID" id="176095"/>
<keyword evidence="4" id="KW-1185">Reference proteome</keyword>
<feature type="domain" description="Di19 zinc-binding" evidence="2">
    <location>
        <begin position="29"/>
        <end position="75"/>
    </location>
</feature>
<evidence type="ECO:0000313" key="5">
    <source>
        <dbReference type="WormBase" id="ZK652.6c"/>
    </source>
</evidence>
<dbReference type="InterPro" id="IPR008598">
    <property type="entry name" value="Di19_Zn-bd"/>
</dbReference>
<feature type="region of interest" description="Disordered" evidence="1">
    <location>
        <begin position="443"/>
        <end position="488"/>
    </location>
</feature>
<dbReference type="Bgee" id="WBGene00022785">
    <property type="expression patterns" value="Expressed in germ line (C elegans) and 4 other cell types or tissues"/>
</dbReference>
<name>A0A0K3AS04_CAEEL</name>
<sequence>MQLILSSVDFDLVYQGDPTRHYDERKIVSFTCPYCNITGLTERQFGTHVLSQHPEAPGYSVICPLCIGNTEMEHIQSKETENLSVHWTEIHLHTMENLFRSTEPITTRPVQRRPMLARRGNRAGVSRTAAQGRPLQDEIEMMTVPLLPGIRSSQRLMTSTGDRPTVVVESAVTHQDPNVQQVIRPLATIPIYPPTSDESGDETPQPAADSADESEDDNDIQELDDMQPIVEDEALKKDEFWKTLKTRISEEDVDLILETMKSTAKVKEDIDDKMPVWTQRPLKRLANAAQVTTTSDSEGDPGWLPLSFETTPIRSTGCGGYWSDKRFLRPRKMQREQSVASSNAEIMEKAEIALALIRASCLHEPVFTDPTKPDIALKEALQHLRLGEKPAKMMEYQAAEELVNMPERDPITTGEMEVEIPDFTARGYGQIVDGNIPLGVVPEADEAITNSEDEEIVGGETSGDDEDEQEDDENDSQDSSVPEEINID</sequence>
<dbReference type="RefSeq" id="NP_001299933.1">
    <property type="nucleotide sequence ID" value="NM_001313004.3"/>
</dbReference>
<evidence type="ECO:0007829" key="6">
    <source>
        <dbReference type="PeptideAtlas" id="A0A0K3AS04"/>
    </source>
</evidence>
<dbReference type="ExpressionAtlas" id="A0A0K3AS04">
    <property type="expression patterns" value="baseline and differential"/>
</dbReference>
<dbReference type="Proteomes" id="UP000001940">
    <property type="component" value="Chromosome III"/>
</dbReference>
<dbReference type="WormBase" id="ZK652.6c">
    <property type="protein sequence ID" value="CE50416"/>
    <property type="gene ID" value="WBGene00022785"/>
    <property type="gene designation" value="kcmf-1"/>
</dbReference>
<dbReference type="Pfam" id="PF05605">
    <property type="entry name" value="zf-Di19"/>
    <property type="match status" value="1"/>
</dbReference>
<evidence type="ECO:0000313" key="4">
    <source>
        <dbReference type="Proteomes" id="UP000001940"/>
    </source>
</evidence>
<accession>A0A0K3AS04</accession>
<gene>
    <name evidence="3 5" type="primary">kcmf-1</name>
    <name evidence="3" type="ORF">CELE_ZK652.6</name>
    <name evidence="5" type="ORF">ZK652.6</name>
</gene>
<dbReference type="EMBL" id="BX284603">
    <property type="protein sequence ID" value="CTQ86633.1"/>
    <property type="molecule type" value="Genomic_DNA"/>
</dbReference>